<dbReference type="GO" id="GO:0043565">
    <property type="term" value="F:sequence-specific DNA binding"/>
    <property type="evidence" value="ECO:0007669"/>
    <property type="project" value="InterPro"/>
</dbReference>
<dbReference type="Proteomes" id="UP000051461">
    <property type="component" value="Unassembled WGS sequence"/>
</dbReference>
<keyword evidence="3" id="KW-0238">DNA-binding</keyword>
<keyword evidence="1" id="KW-0963">Cytoplasm</keyword>
<dbReference type="PRINTS" id="PR00032">
    <property type="entry name" value="HTHARAC"/>
</dbReference>
<dbReference type="Gene3D" id="2.60.120.10">
    <property type="entry name" value="Jelly Rolls"/>
    <property type="match status" value="1"/>
</dbReference>
<evidence type="ECO:0000256" key="2">
    <source>
        <dbReference type="ARBA" id="ARBA00023015"/>
    </source>
</evidence>
<dbReference type="AlphaFoldDB" id="A0A0R1GFB1"/>
<dbReference type="InterPro" id="IPR013096">
    <property type="entry name" value="Cupin_2"/>
</dbReference>
<dbReference type="InterPro" id="IPR018062">
    <property type="entry name" value="HTH_AraC-typ_CS"/>
</dbReference>
<dbReference type="PANTHER" id="PTHR46796">
    <property type="entry name" value="HTH-TYPE TRANSCRIPTIONAL ACTIVATOR RHAS-RELATED"/>
    <property type="match status" value="1"/>
</dbReference>
<dbReference type="InterPro" id="IPR050204">
    <property type="entry name" value="AraC_XylS_family_regulators"/>
</dbReference>
<evidence type="ECO:0000313" key="8">
    <source>
        <dbReference type="Proteomes" id="UP000051461"/>
    </source>
</evidence>
<accession>A0A0R1GFB1</accession>
<keyword evidence="2" id="KW-0805">Transcription regulation</keyword>
<evidence type="ECO:0000256" key="3">
    <source>
        <dbReference type="ARBA" id="ARBA00023125"/>
    </source>
</evidence>
<dbReference type="SUPFAM" id="SSF51215">
    <property type="entry name" value="Regulatory protein AraC"/>
    <property type="match status" value="1"/>
</dbReference>
<dbReference type="EMBL" id="AZDA01000140">
    <property type="protein sequence ID" value="KRK32601.1"/>
    <property type="molecule type" value="Genomic_DNA"/>
</dbReference>
<dbReference type="Gene3D" id="1.10.10.60">
    <property type="entry name" value="Homeodomain-like"/>
    <property type="match status" value="2"/>
</dbReference>
<keyword evidence="5" id="KW-0804">Transcription</keyword>
<dbReference type="PANTHER" id="PTHR46796:SF13">
    <property type="entry name" value="HTH-TYPE TRANSCRIPTIONAL ACTIVATOR RHAS"/>
    <property type="match status" value="1"/>
</dbReference>
<dbReference type="PROSITE" id="PS01124">
    <property type="entry name" value="HTH_ARAC_FAMILY_2"/>
    <property type="match status" value="1"/>
</dbReference>
<gene>
    <name evidence="7" type="ORF">FC07_GL002031</name>
</gene>
<dbReference type="GO" id="GO:0003700">
    <property type="term" value="F:DNA-binding transcription factor activity"/>
    <property type="evidence" value="ECO:0007669"/>
    <property type="project" value="InterPro"/>
</dbReference>
<proteinExistence type="predicted"/>
<organism evidence="7 8">
    <name type="scientific">Loigolactobacillus bifermentans DSM 20003</name>
    <dbReference type="NCBI Taxonomy" id="1423726"/>
    <lineage>
        <taxon>Bacteria</taxon>
        <taxon>Bacillati</taxon>
        <taxon>Bacillota</taxon>
        <taxon>Bacilli</taxon>
        <taxon>Lactobacillales</taxon>
        <taxon>Lactobacillaceae</taxon>
        <taxon>Loigolactobacillus</taxon>
    </lineage>
</organism>
<keyword evidence="4" id="KW-0010">Activator</keyword>
<dbReference type="SUPFAM" id="SSF46689">
    <property type="entry name" value="Homeodomain-like"/>
    <property type="match status" value="2"/>
</dbReference>
<dbReference type="InterPro" id="IPR014710">
    <property type="entry name" value="RmlC-like_jellyroll"/>
</dbReference>
<evidence type="ECO:0000256" key="1">
    <source>
        <dbReference type="ARBA" id="ARBA00022490"/>
    </source>
</evidence>
<evidence type="ECO:0000259" key="6">
    <source>
        <dbReference type="PROSITE" id="PS01124"/>
    </source>
</evidence>
<evidence type="ECO:0000256" key="5">
    <source>
        <dbReference type="ARBA" id="ARBA00023163"/>
    </source>
</evidence>
<dbReference type="STRING" id="1423726.FC07_GL002031"/>
<sequence>MDKQALYEQNHYPDHLFPFEVYYVQRYGMKPAGRGFDDLHWHEEIQYTIAVKGALTVQVNGQLQTLQEGEGLFINSGILHTTKMMAQDGAYLSINFENKLLSFFLGSLMEQAYVLPYMTDYWLYKVVLRPQVAWQAQCLTRLHQITLAYQQKAFAWQYRIAIDLTEIWYQLITNVQVIHQPIKRHLQQQQRIQTLLRFVHEHYTEALTVSQFAMAAHISTAECVRCFNRFTGVAPYEYLQQYRIAQARKLLLRTSQSIEQIAQATGFSGTSNFIKNFKRRVDQTPLQYRRQQAP</sequence>
<dbReference type="PROSITE" id="PS00041">
    <property type="entry name" value="HTH_ARAC_FAMILY_1"/>
    <property type="match status" value="1"/>
</dbReference>
<dbReference type="RefSeq" id="WP_235807531.1">
    <property type="nucleotide sequence ID" value="NZ_AZDA01000140.1"/>
</dbReference>
<dbReference type="Pfam" id="PF07883">
    <property type="entry name" value="Cupin_2"/>
    <property type="match status" value="1"/>
</dbReference>
<protein>
    <recommendedName>
        <fullName evidence="6">HTH araC/xylS-type domain-containing protein</fullName>
    </recommendedName>
</protein>
<comment type="caution">
    <text evidence="7">The sequence shown here is derived from an EMBL/GenBank/DDBJ whole genome shotgun (WGS) entry which is preliminary data.</text>
</comment>
<dbReference type="PATRIC" id="fig|1423726.3.peg.2108"/>
<feature type="domain" description="HTH araC/xylS-type" evidence="6">
    <location>
        <begin position="193"/>
        <end position="291"/>
    </location>
</feature>
<dbReference type="SMART" id="SM00342">
    <property type="entry name" value="HTH_ARAC"/>
    <property type="match status" value="1"/>
</dbReference>
<dbReference type="InterPro" id="IPR020449">
    <property type="entry name" value="Tscrpt_reg_AraC-type_HTH"/>
</dbReference>
<dbReference type="InterPro" id="IPR018060">
    <property type="entry name" value="HTH_AraC"/>
</dbReference>
<reference evidence="7 8" key="1">
    <citation type="journal article" date="2015" name="Genome Announc.">
        <title>Expanding the biotechnology potential of lactobacilli through comparative genomics of 213 strains and associated genera.</title>
        <authorList>
            <person name="Sun Z."/>
            <person name="Harris H.M."/>
            <person name="McCann A."/>
            <person name="Guo C."/>
            <person name="Argimon S."/>
            <person name="Zhang W."/>
            <person name="Yang X."/>
            <person name="Jeffery I.B."/>
            <person name="Cooney J.C."/>
            <person name="Kagawa T.F."/>
            <person name="Liu W."/>
            <person name="Song Y."/>
            <person name="Salvetti E."/>
            <person name="Wrobel A."/>
            <person name="Rasinkangas P."/>
            <person name="Parkhill J."/>
            <person name="Rea M.C."/>
            <person name="O'Sullivan O."/>
            <person name="Ritari J."/>
            <person name="Douillard F.P."/>
            <person name="Paul Ross R."/>
            <person name="Yang R."/>
            <person name="Briner A.E."/>
            <person name="Felis G.E."/>
            <person name="de Vos W.M."/>
            <person name="Barrangou R."/>
            <person name="Klaenhammer T.R."/>
            <person name="Caufield P.W."/>
            <person name="Cui Y."/>
            <person name="Zhang H."/>
            <person name="O'Toole P.W."/>
        </authorList>
    </citation>
    <scope>NUCLEOTIDE SEQUENCE [LARGE SCALE GENOMIC DNA]</scope>
    <source>
        <strain evidence="7 8">DSM 20003</strain>
    </source>
</reference>
<evidence type="ECO:0000313" key="7">
    <source>
        <dbReference type="EMBL" id="KRK32601.1"/>
    </source>
</evidence>
<evidence type="ECO:0000256" key="4">
    <source>
        <dbReference type="ARBA" id="ARBA00023159"/>
    </source>
</evidence>
<name>A0A0R1GFB1_9LACO</name>
<dbReference type="InterPro" id="IPR009057">
    <property type="entry name" value="Homeodomain-like_sf"/>
</dbReference>
<dbReference type="Pfam" id="PF12833">
    <property type="entry name" value="HTH_18"/>
    <property type="match status" value="1"/>
</dbReference>
<keyword evidence="8" id="KW-1185">Reference proteome</keyword>
<dbReference type="InterPro" id="IPR037923">
    <property type="entry name" value="HTH-like"/>
</dbReference>